<accession>A0ABV4WRF6</accession>
<comment type="caution">
    <text evidence="2">The sequence shown here is derived from an EMBL/GenBank/DDBJ whole genome shotgun (WGS) entry which is preliminary data.</text>
</comment>
<dbReference type="InterPro" id="IPR009717">
    <property type="entry name" value="Mo-dep_Nase_C"/>
</dbReference>
<proteinExistence type="predicted"/>
<keyword evidence="3" id="KW-1185">Reference proteome</keyword>
<sequence length="108" mass="12507">MNYVGEIMTVITSNYHKSPSIVDYILHPVRQCLDDVDVRDRQFAQLICRLIPSQCPFARDIKVFGKTILHIPPLCKINPLYDQLMSLRFRALSYLADRCGEDITIYCV</sequence>
<evidence type="ECO:0000313" key="2">
    <source>
        <dbReference type="EMBL" id="MFB2837491.1"/>
    </source>
</evidence>
<dbReference type="EMBL" id="JBHFNT010000215">
    <property type="protein sequence ID" value="MFB2837491.1"/>
    <property type="molecule type" value="Genomic_DNA"/>
</dbReference>
<dbReference type="Proteomes" id="UP001576780">
    <property type="component" value="Unassembled WGS sequence"/>
</dbReference>
<protein>
    <submittedName>
        <fullName evidence="2">Mo-dependent nitrogenase C-terminal domain-containing protein</fullName>
    </submittedName>
</protein>
<dbReference type="RefSeq" id="WP_413279838.1">
    <property type="nucleotide sequence ID" value="NZ_JBHFNT010000215.1"/>
</dbReference>
<reference evidence="2 3" key="1">
    <citation type="submission" date="2024-09" db="EMBL/GenBank/DDBJ databases">
        <title>Floridaenema gen nov. (Aerosakkonemataceae, Aerosakkonematales ord. nov., Cyanobacteria) from benthic tropical and subtropical fresh waters, with the description of four new species.</title>
        <authorList>
            <person name="Moretto J.A."/>
            <person name="Berthold D.E."/>
            <person name="Lefler F.W."/>
            <person name="Huang I.-S."/>
            <person name="Laughinghouse H. IV."/>
        </authorList>
    </citation>
    <scope>NUCLEOTIDE SEQUENCE [LARGE SCALE GENOMIC DNA]</scope>
    <source>
        <strain evidence="2 3">BLCC-F167</strain>
    </source>
</reference>
<name>A0ABV4WRF6_9CYAN</name>
<dbReference type="Pfam" id="PF06967">
    <property type="entry name" value="Mo-nitro_C"/>
    <property type="match status" value="1"/>
</dbReference>
<evidence type="ECO:0000259" key="1">
    <source>
        <dbReference type="Pfam" id="PF06967"/>
    </source>
</evidence>
<evidence type="ECO:0000313" key="3">
    <source>
        <dbReference type="Proteomes" id="UP001576780"/>
    </source>
</evidence>
<organism evidence="2 3">
    <name type="scientific">Floridaenema evergladense BLCC-F167</name>
    <dbReference type="NCBI Taxonomy" id="3153639"/>
    <lineage>
        <taxon>Bacteria</taxon>
        <taxon>Bacillati</taxon>
        <taxon>Cyanobacteriota</taxon>
        <taxon>Cyanophyceae</taxon>
        <taxon>Oscillatoriophycideae</taxon>
        <taxon>Aerosakkonematales</taxon>
        <taxon>Aerosakkonemataceae</taxon>
        <taxon>Floridanema</taxon>
        <taxon>Floridanema evergladense</taxon>
    </lineage>
</organism>
<feature type="domain" description="Mo-dependent nitrogenase C-terminal" evidence="1">
    <location>
        <begin position="25"/>
        <end position="107"/>
    </location>
</feature>
<gene>
    <name evidence="2" type="ORF">ACE1CA_23430</name>
</gene>